<evidence type="ECO:0000313" key="3">
    <source>
        <dbReference type="EMBL" id="SUZ95269.1"/>
    </source>
</evidence>
<dbReference type="Pfam" id="PF00296">
    <property type="entry name" value="Bac_luciferase"/>
    <property type="match status" value="1"/>
</dbReference>
<evidence type="ECO:0000259" key="2">
    <source>
        <dbReference type="Pfam" id="PF00296"/>
    </source>
</evidence>
<organism evidence="3">
    <name type="scientific">marine metagenome</name>
    <dbReference type="NCBI Taxonomy" id="408172"/>
    <lineage>
        <taxon>unclassified sequences</taxon>
        <taxon>metagenomes</taxon>
        <taxon>ecological metagenomes</taxon>
    </lineage>
</organism>
<name>A0A381RW09_9ZZZZ</name>
<dbReference type="PANTHER" id="PTHR43244:SF1">
    <property type="entry name" value="5,10-METHYLENETETRAHYDROMETHANOPTERIN REDUCTASE"/>
    <property type="match status" value="1"/>
</dbReference>
<reference evidence="3" key="1">
    <citation type="submission" date="2018-05" db="EMBL/GenBank/DDBJ databases">
        <authorList>
            <person name="Lanie J.A."/>
            <person name="Ng W.-L."/>
            <person name="Kazmierczak K.M."/>
            <person name="Andrzejewski T.M."/>
            <person name="Davidsen T.M."/>
            <person name="Wayne K.J."/>
            <person name="Tettelin H."/>
            <person name="Glass J.I."/>
            <person name="Rusch D."/>
            <person name="Podicherti R."/>
            <person name="Tsui H.-C.T."/>
            <person name="Winkler M.E."/>
        </authorList>
    </citation>
    <scope>NUCLEOTIDE SEQUENCE</scope>
</reference>
<dbReference type="InterPro" id="IPR050564">
    <property type="entry name" value="F420-G6PD/mer"/>
</dbReference>
<dbReference type="InterPro" id="IPR036661">
    <property type="entry name" value="Luciferase-like_sf"/>
</dbReference>
<dbReference type="PANTHER" id="PTHR43244">
    <property type="match status" value="1"/>
</dbReference>
<dbReference type="CDD" id="cd01097">
    <property type="entry name" value="Tetrahydromethanopterin_reductase"/>
    <property type="match status" value="1"/>
</dbReference>
<proteinExistence type="predicted"/>
<feature type="domain" description="Luciferase-like" evidence="2">
    <location>
        <begin position="14"/>
        <end position="305"/>
    </location>
</feature>
<gene>
    <name evidence="3" type="ORF">METZ01_LOCUS48123</name>
</gene>
<dbReference type="GO" id="GO:0016705">
    <property type="term" value="F:oxidoreductase activity, acting on paired donors, with incorporation or reduction of molecular oxygen"/>
    <property type="evidence" value="ECO:0007669"/>
    <property type="project" value="InterPro"/>
</dbReference>
<dbReference type="InterPro" id="IPR011251">
    <property type="entry name" value="Luciferase-like_dom"/>
</dbReference>
<evidence type="ECO:0000256" key="1">
    <source>
        <dbReference type="ARBA" id="ARBA00023002"/>
    </source>
</evidence>
<accession>A0A381RW09</accession>
<protein>
    <recommendedName>
        <fullName evidence="2">Luciferase-like domain-containing protein</fullName>
    </recommendedName>
</protein>
<dbReference type="EMBL" id="UINC01002310">
    <property type="protein sequence ID" value="SUZ95269.1"/>
    <property type="molecule type" value="Genomic_DNA"/>
</dbReference>
<dbReference type="AlphaFoldDB" id="A0A381RW09"/>
<sequence length="330" mass="34751">MAFLGLRLGNESQLSVTDIRSLGALAEKHGYGEIWMTEGAGRDSLTQLTAIATATSRIGLGTGILPMFSRTPLITAMSSAGLAAVSDGRFILGLGVGNKPATEDGHGVAYSQPIEHLRDMVNIIRGLIKGEVVSHQGKVITVSGASLGDARPQKETPIYIAALGPRMLQLAGEVADGVLLSWTAASYLPKAIQLVRDGATKAGRDPSAVEISGYLRVAMTNDLVAGRASLQREIARYASGSHYQSYFKDTGFDEEMAGVQAARGHADNPAIAEAVSEKMQSELGVVGPAEVCRERIEELRAVGLTKPVIAPLTVGDIKDSYQLTIKALAP</sequence>
<dbReference type="SUPFAM" id="SSF51679">
    <property type="entry name" value="Bacterial luciferase-like"/>
    <property type="match status" value="1"/>
</dbReference>
<keyword evidence="1" id="KW-0560">Oxidoreductase</keyword>
<dbReference type="Gene3D" id="3.20.20.30">
    <property type="entry name" value="Luciferase-like domain"/>
    <property type="match status" value="1"/>
</dbReference>